<gene>
    <name evidence="9" type="ORF">HZA66_02910</name>
</gene>
<organism evidence="9 10">
    <name type="scientific">Rhodopseudomonas palustris</name>
    <dbReference type="NCBI Taxonomy" id="1076"/>
    <lineage>
        <taxon>Bacteria</taxon>
        <taxon>Pseudomonadati</taxon>
        <taxon>Pseudomonadota</taxon>
        <taxon>Alphaproteobacteria</taxon>
        <taxon>Hyphomicrobiales</taxon>
        <taxon>Nitrobacteraceae</taxon>
        <taxon>Rhodopseudomonas</taxon>
    </lineage>
</organism>
<comment type="similarity">
    <text evidence="2 7">Belongs to the MgtC/SapB family.</text>
</comment>
<dbReference type="Proteomes" id="UP000782519">
    <property type="component" value="Unassembled WGS sequence"/>
</dbReference>
<evidence type="ECO:0000256" key="4">
    <source>
        <dbReference type="ARBA" id="ARBA00022692"/>
    </source>
</evidence>
<reference evidence="9" key="1">
    <citation type="submission" date="2020-07" db="EMBL/GenBank/DDBJ databases">
        <title>Huge and variable diversity of episymbiotic CPR bacteria and DPANN archaea in groundwater ecosystems.</title>
        <authorList>
            <person name="He C.Y."/>
            <person name="Keren R."/>
            <person name="Whittaker M."/>
            <person name="Farag I.F."/>
            <person name="Doudna J."/>
            <person name="Cate J.H.D."/>
            <person name="Banfield J.F."/>
        </authorList>
    </citation>
    <scope>NUCLEOTIDE SEQUENCE</scope>
    <source>
        <strain evidence="9">NC_groundwater_1818_Pr3_B-0.1um_66_35</strain>
    </source>
</reference>
<dbReference type="EMBL" id="JACRJB010000008">
    <property type="protein sequence ID" value="MBI5128367.1"/>
    <property type="molecule type" value="Genomic_DNA"/>
</dbReference>
<feature type="transmembrane region" description="Helical" evidence="7">
    <location>
        <begin position="116"/>
        <end position="133"/>
    </location>
</feature>
<dbReference type="Pfam" id="PF02308">
    <property type="entry name" value="MgtC"/>
    <property type="match status" value="1"/>
</dbReference>
<proteinExistence type="inferred from homology"/>
<keyword evidence="3" id="KW-1003">Cell membrane</keyword>
<evidence type="ECO:0000256" key="1">
    <source>
        <dbReference type="ARBA" id="ARBA00004651"/>
    </source>
</evidence>
<dbReference type="AlphaFoldDB" id="A0A933RU83"/>
<dbReference type="InterPro" id="IPR049177">
    <property type="entry name" value="MgtC_SapB_SrpB_YhiD_N"/>
</dbReference>
<sequence>MLPWWEILLRLGIAALAGGLIGLNRDLQGKPIGMRTLALVGVASALLVALADQSADLDHISDATSRVIQGILTGIGFLGAGVIVHTGGRHDVHGLTTAACTWLTACIGIACGAGQWPGVLAAMAITLAVLIGGHRLEGVLHRLLGGKNGDDDAPNKGSPAPED</sequence>
<evidence type="ECO:0000256" key="3">
    <source>
        <dbReference type="ARBA" id="ARBA00022475"/>
    </source>
</evidence>
<dbReference type="PRINTS" id="PR01837">
    <property type="entry name" value="MGTCSAPBPROT"/>
</dbReference>
<evidence type="ECO:0000256" key="7">
    <source>
        <dbReference type="RuleBase" id="RU365041"/>
    </source>
</evidence>
<keyword evidence="6 7" id="KW-0472">Membrane</keyword>
<feature type="domain" description="MgtC/SapB/SrpB/YhiD N-terminal" evidence="8">
    <location>
        <begin position="11"/>
        <end position="137"/>
    </location>
</feature>
<accession>A0A933RU83</accession>
<dbReference type="PANTHER" id="PTHR33778:SF1">
    <property type="entry name" value="MAGNESIUM TRANSPORTER YHID-RELATED"/>
    <property type="match status" value="1"/>
</dbReference>
<evidence type="ECO:0000313" key="9">
    <source>
        <dbReference type="EMBL" id="MBI5128367.1"/>
    </source>
</evidence>
<dbReference type="GO" id="GO:0005886">
    <property type="term" value="C:plasma membrane"/>
    <property type="evidence" value="ECO:0007669"/>
    <property type="project" value="UniProtKB-SubCell"/>
</dbReference>
<keyword evidence="4 7" id="KW-0812">Transmembrane</keyword>
<feature type="transmembrane region" description="Helical" evidence="7">
    <location>
        <begin position="7"/>
        <end position="24"/>
    </location>
</feature>
<comment type="subcellular location">
    <subcellularLocation>
        <location evidence="7">Cell inner membrane</location>
        <topology evidence="7">Multi-pass membrane protein</topology>
    </subcellularLocation>
    <subcellularLocation>
        <location evidence="1">Cell membrane</location>
        <topology evidence="1">Multi-pass membrane protein</topology>
    </subcellularLocation>
</comment>
<feature type="transmembrane region" description="Helical" evidence="7">
    <location>
        <begin position="67"/>
        <end position="85"/>
    </location>
</feature>
<comment type="caution">
    <text evidence="9">The sequence shown here is derived from an EMBL/GenBank/DDBJ whole genome shotgun (WGS) entry which is preliminary data.</text>
</comment>
<keyword evidence="5 7" id="KW-1133">Transmembrane helix</keyword>
<evidence type="ECO:0000259" key="8">
    <source>
        <dbReference type="Pfam" id="PF02308"/>
    </source>
</evidence>
<evidence type="ECO:0000313" key="10">
    <source>
        <dbReference type="Proteomes" id="UP000782519"/>
    </source>
</evidence>
<evidence type="ECO:0000256" key="5">
    <source>
        <dbReference type="ARBA" id="ARBA00022989"/>
    </source>
</evidence>
<dbReference type="PANTHER" id="PTHR33778">
    <property type="entry name" value="PROTEIN MGTC"/>
    <property type="match status" value="1"/>
</dbReference>
<dbReference type="InterPro" id="IPR003416">
    <property type="entry name" value="MgtC/SapB/SrpB/YhiD_fam"/>
</dbReference>
<protein>
    <recommendedName>
        <fullName evidence="7">Protein MgtC</fullName>
    </recommendedName>
</protein>
<keyword evidence="7" id="KW-0997">Cell inner membrane</keyword>
<name>A0A933RU83_RHOPL</name>
<evidence type="ECO:0000256" key="6">
    <source>
        <dbReference type="ARBA" id="ARBA00023136"/>
    </source>
</evidence>
<feature type="transmembrane region" description="Helical" evidence="7">
    <location>
        <begin position="36"/>
        <end position="55"/>
    </location>
</feature>
<evidence type="ECO:0000256" key="2">
    <source>
        <dbReference type="ARBA" id="ARBA00009298"/>
    </source>
</evidence>